<dbReference type="InterPro" id="IPR038056">
    <property type="entry name" value="YjbR-like_sf"/>
</dbReference>
<accession>A0A0L6U4H2</accession>
<dbReference type="InterPro" id="IPR007351">
    <property type="entry name" value="YjbR"/>
</dbReference>
<dbReference type="PATRIC" id="fig|52689.4.peg.2377"/>
<organism evidence="1 2">
    <name type="scientific">Acetobacterium bakii</name>
    <dbReference type="NCBI Taxonomy" id="52689"/>
    <lineage>
        <taxon>Bacteria</taxon>
        <taxon>Bacillati</taxon>
        <taxon>Bacillota</taxon>
        <taxon>Clostridia</taxon>
        <taxon>Eubacteriales</taxon>
        <taxon>Eubacteriaceae</taxon>
        <taxon>Acetobacterium</taxon>
    </lineage>
</organism>
<dbReference type="InterPro" id="IPR058532">
    <property type="entry name" value="YjbR/MT2646/Rv2570-like"/>
</dbReference>
<name>A0A0L6U4H2_9FIRM</name>
<protein>
    <submittedName>
        <fullName evidence="1">MmcQ</fullName>
    </submittedName>
</protein>
<dbReference type="Pfam" id="PF04237">
    <property type="entry name" value="YjbR"/>
    <property type="match status" value="1"/>
</dbReference>
<dbReference type="RefSeq" id="WP_050738598.1">
    <property type="nucleotide sequence ID" value="NZ_LGYO01000004.1"/>
</dbReference>
<comment type="caution">
    <text evidence="1">The sequence shown here is derived from an EMBL/GenBank/DDBJ whole genome shotgun (WGS) entry which is preliminary data.</text>
</comment>
<proteinExistence type="predicted"/>
<dbReference type="SUPFAM" id="SSF142906">
    <property type="entry name" value="YjbR-like"/>
    <property type="match status" value="1"/>
</dbReference>
<dbReference type="Proteomes" id="UP000036873">
    <property type="component" value="Unassembled WGS sequence"/>
</dbReference>
<dbReference type="AlphaFoldDB" id="A0A0L6U4H2"/>
<dbReference type="PANTHER" id="PTHR35145">
    <property type="entry name" value="CYTOPLASMIC PROTEIN-RELATED"/>
    <property type="match status" value="1"/>
</dbReference>
<dbReference type="OrthoDB" id="9789813at2"/>
<dbReference type="EMBL" id="LGYO01000004">
    <property type="protein sequence ID" value="KNZ43409.1"/>
    <property type="molecule type" value="Genomic_DNA"/>
</dbReference>
<dbReference type="STRING" id="52689.AKG39_01545"/>
<gene>
    <name evidence="1" type="ORF">AKG39_01545</name>
</gene>
<keyword evidence="2" id="KW-1185">Reference proteome</keyword>
<reference evidence="2" key="1">
    <citation type="submission" date="2015-07" db="EMBL/GenBank/DDBJ databases">
        <title>Draft genome sequence of Acetobacterium bakii DSM 8293, a potential psychrophilic chemical producer through syngas fermentation.</title>
        <authorList>
            <person name="Song Y."/>
            <person name="Hwang S."/>
            <person name="Cho B.-K."/>
        </authorList>
    </citation>
    <scope>NUCLEOTIDE SEQUENCE [LARGE SCALE GENOMIC DNA]</scope>
    <source>
        <strain evidence="2">DSM 8239</strain>
    </source>
</reference>
<evidence type="ECO:0000313" key="2">
    <source>
        <dbReference type="Proteomes" id="UP000036873"/>
    </source>
</evidence>
<evidence type="ECO:0000313" key="1">
    <source>
        <dbReference type="EMBL" id="KNZ43409.1"/>
    </source>
</evidence>
<dbReference type="PANTHER" id="PTHR35145:SF1">
    <property type="entry name" value="CYTOPLASMIC PROTEIN"/>
    <property type="match status" value="1"/>
</dbReference>
<sequence>MSYEWIDEYCLSKKGVEKDYKLEWGAIRYMIRGKMFAMQGSDKMGEPIITTKLEPSQGEFLRNKYKDIIPGYYMNKVHWNSLYLEGNVPDDIVKDMLDNAYALIFLSLSKKTQKEILEGVSLVQPERGIKFED</sequence>
<dbReference type="Gene3D" id="3.90.1150.30">
    <property type="match status" value="1"/>
</dbReference>